<dbReference type="Pfam" id="PF13516">
    <property type="entry name" value="LRR_6"/>
    <property type="match status" value="7"/>
</dbReference>
<dbReference type="Proteomes" id="UP000320333">
    <property type="component" value="Unassembled WGS sequence"/>
</dbReference>
<dbReference type="SUPFAM" id="SSF52047">
    <property type="entry name" value="RNI-like"/>
    <property type="match status" value="1"/>
</dbReference>
<organism evidence="2 3">
    <name type="scientific">Chytriomyces confervae</name>
    <dbReference type="NCBI Taxonomy" id="246404"/>
    <lineage>
        <taxon>Eukaryota</taxon>
        <taxon>Fungi</taxon>
        <taxon>Fungi incertae sedis</taxon>
        <taxon>Chytridiomycota</taxon>
        <taxon>Chytridiomycota incertae sedis</taxon>
        <taxon>Chytridiomycetes</taxon>
        <taxon>Chytridiales</taxon>
        <taxon>Chytriomycetaceae</taxon>
        <taxon>Chytriomyces</taxon>
    </lineage>
</organism>
<keyword evidence="1" id="KW-0677">Repeat</keyword>
<protein>
    <submittedName>
        <fullName evidence="2">Uncharacterized protein</fullName>
    </submittedName>
</protein>
<proteinExistence type="predicted"/>
<evidence type="ECO:0000313" key="2">
    <source>
        <dbReference type="EMBL" id="TPX71958.1"/>
    </source>
</evidence>
<dbReference type="AlphaFoldDB" id="A0A507F9K6"/>
<gene>
    <name evidence="2" type="ORF">CcCBS67573_g06042</name>
</gene>
<reference evidence="2 3" key="1">
    <citation type="journal article" date="2019" name="Sci. Rep.">
        <title>Comparative genomics of chytrid fungi reveal insights into the obligate biotrophic and pathogenic lifestyle of Synchytrium endobioticum.</title>
        <authorList>
            <person name="van de Vossenberg B.T.L.H."/>
            <person name="Warris S."/>
            <person name="Nguyen H.D.T."/>
            <person name="van Gent-Pelzer M.P.E."/>
            <person name="Joly D.L."/>
            <person name="van de Geest H.C."/>
            <person name="Bonants P.J.M."/>
            <person name="Smith D.S."/>
            <person name="Levesque C.A."/>
            <person name="van der Lee T.A.J."/>
        </authorList>
    </citation>
    <scope>NUCLEOTIDE SEQUENCE [LARGE SCALE GENOMIC DNA]</scope>
    <source>
        <strain evidence="2 3">CBS 675.73</strain>
    </source>
</reference>
<dbReference type="EMBL" id="QEAP01000239">
    <property type="protein sequence ID" value="TPX71958.1"/>
    <property type="molecule type" value="Genomic_DNA"/>
</dbReference>
<dbReference type="PANTHER" id="PTHR24111">
    <property type="entry name" value="LEUCINE-RICH REPEAT-CONTAINING PROTEIN 34"/>
    <property type="match status" value="1"/>
</dbReference>
<dbReference type="InterPro" id="IPR032675">
    <property type="entry name" value="LRR_dom_sf"/>
</dbReference>
<dbReference type="SMART" id="SM00368">
    <property type="entry name" value="LRR_RI"/>
    <property type="match status" value="8"/>
</dbReference>
<dbReference type="STRING" id="246404.A0A507F9K6"/>
<evidence type="ECO:0000256" key="1">
    <source>
        <dbReference type="ARBA" id="ARBA00022737"/>
    </source>
</evidence>
<dbReference type="InterPro" id="IPR001611">
    <property type="entry name" value="Leu-rich_rpt"/>
</dbReference>
<dbReference type="OrthoDB" id="333024at2759"/>
<dbReference type="InterPro" id="IPR052201">
    <property type="entry name" value="LRR-containing_regulator"/>
</dbReference>
<sequence>MDASSYITLVSDFQERYVRACEDRDHCVLLSVLTALRDASESDKRLKALNFSGNSREMRNRRLDDEYVLTLLIPLSGAVFLEDIELSYNEITCKGAEEIAAFLKDDKYLKRLSLKCNSIEEKGGVALAVAIQMNETLKALDLSLNSIGDKAGVQFASSLQINTNLQVLNLSTCRLGASSILALSTVLQTNDSLLSLDISNNKINASLESDVCYHLSKMIRRNTSLGYINLSKLSISDWATVNHLSNAIKENMRIRVLDLSCNRITRDGCISLSMNLSTVQKTLTFLSLSCCAIQDEGAEAIGLCLTRNTALTTLYVDYNKITGIGLRAIARALHSNQTLVRLALWGNAFSELIGGPIRSVETDNSKVKLVVDAKGGVHQWDSNVAQMQQQKGMTRLYRDEVDFAFYSVDGTLSAAKNSVFGRKTE</sequence>
<keyword evidence="3" id="KW-1185">Reference proteome</keyword>
<dbReference type="PANTHER" id="PTHR24111:SF0">
    <property type="entry name" value="LEUCINE-RICH REPEAT-CONTAINING PROTEIN"/>
    <property type="match status" value="1"/>
</dbReference>
<name>A0A507F9K6_9FUNG</name>
<evidence type="ECO:0000313" key="3">
    <source>
        <dbReference type="Proteomes" id="UP000320333"/>
    </source>
</evidence>
<accession>A0A507F9K6</accession>
<comment type="caution">
    <text evidence="2">The sequence shown here is derived from an EMBL/GenBank/DDBJ whole genome shotgun (WGS) entry which is preliminary data.</text>
</comment>
<dbReference type="Gene3D" id="3.80.10.10">
    <property type="entry name" value="Ribonuclease Inhibitor"/>
    <property type="match status" value="3"/>
</dbReference>